<organism evidence="2 3">
    <name type="scientific">Gemmata massiliana</name>
    <dbReference type="NCBI Taxonomy" id="1210884"/>
    <lineage>
        <taxon>Bacteria</taxon>
        <taxon>Pseudomonadati</taxon>
        <taxon>Planctomycetota</taxon>
        <taxon>Planctomycetia</taxon>
        <taxon>Gemmatales</taxon>
        <taxon>Gemmataceae</taxon>
        <taxon>Gemmata</taxon>
    </lineage>
</organism>
<feature type="compositionally biased region" description="Polar residues" evidence="1">
    <location>
        <begin position="84"/>
        <end position="96"/>
    </location>
</feature>
<evidence type="ECO:0000313" key="3">
    <source>
        <dbReference type="Proteomes" id="UP000464178"/>
    </source>
</evidence>
<feature type="compositionally biased region" description="Pro residues" evidence="1">
    <location>
        <begin position="124"/>
        <end position="136"/>
    </location>
</feature>
<feature type="region of interest" description="Disordered" evidence="1">
    <location>
        <begin position="117"/>
        <end position="136"/>
    </location>
</feature>
<sequence length="136" mass="13825">MSWKKVFLKVAAFVPAIVLVGGFVGVRAGLIQVTSKPEPAPEPTATTAPEKPAVAGEVPTYMPGSKSIVFTTQIPAGASPPAVPNSTPLVPTQGSSEKPPAVMYGSKSAPIVVPLELIPGTKPTSPPIAPPNTPKP</sequence>
<evidence type="ECO:0000313" key="2">
    <source>
        <dbReference type="EMBL" id="VTS03220.1"/>
    </source>
</evidence>
<dbReference type="Proteomes" id="UP000464178">
    <property type="component" value="Chromosome"/>
</dbReference>
<protein>
    <submittedName>
        <fullName evidence="2">Uncharacterized protein</fullName>
    </submittedName>
</protein>
<evidence type="ECO:0000256" key="1">
    <source>
        <dbReference type="SAM" id="MobiDB-lite"/>
    </source>
</evidence>
<dbReference type="RefSeq" id="WP_162672963.1">
    <property type="nucleotide sequence ID" value="NZ_LR593886.1"/>
</dbReference>
<proteinExistence type="predicted"/>
<feature type="region of interest" description="Disordered" evidence="1">
    <location>
        <begin position="80"/>
        <end position="103"/>
    </location>
</feature>
<accession>A0A6P2DM81</accession>
<keyword evidence="3" id="KW-1185">Reference proteome</keyword>
<dbReference type="EMBL" id="LR593886">
    <property type="protein sequence ID" value="VTS03220.1"/>
    <property type="molecule type" value="Genomic_DNA"/>
</dbReference>
<reference evidence="2 3" key="1">
    <citation type="submission" date="2019-05" db="EMBL/GenBank/DDBJ databases">
        <authorList>
            <consortium name="Science for Life Laboratories"/>
        </authorList>
    </citation>
    <scope>NUCLEOTIDE SEQUENCE [LARGE SCALE GENOMIC DNA]</scope>
    <source>
        <strain evidence="2">Soil9</strain>
    </source>
</reference>
<name>A0A6P2DM81_9BACT</name>
<dbReference type="KEGG" id="gms:SOIL9_72560"/>
<gene>
    <name evidence="2" type="ORF">SOIL9_72560</name>
</gene>
<dbReference type="AlphaFoldDB" id="A0A6P2DM81"/>